<dbReference type="SUPFAM" id="SSF51182">
    <property type="entry name" value="RmlC-like cupins"/>
    <property type="match status" value="1"/>
</dbReference>
<evidence type="ECO:0000259" key="1">
    <source>
        <dbReference type="Pfam" id="PF06172"/>
    </source>
</evidence>
<dbReference type="RefSeq" id="WP_353301976.1">
    <property type="nucleotide sequence ID" value="NZ_BAABWN010000003.1"/>
</dbReference>
<accession>A0ABQ0A6L5</accession>
<evidence type="ECO:0000313" key="3">
    <source>
        <dbReference type="Proteomes" id="UP001465153"/>
    </source>
</evidence>
<dbReference type="Proteomes" id="UP001465153">
    <property type="component" value="Unassembled WGS sequence"/>
</dbReference>
<sequence>MSHHINPISIILGSLLLISQQTAFSETSQKPFSSDESAATTMTDVSENDLSIQALVKTLNLEPHIEGGYYRRTYQADHRDKLNTAEGERFLLTSIYYLLTQESAIGHWHNNKSDIIHYYHLGSPITYYLIHENGELEVVRMGNNPLAGEQLQLVVKGGTWKASHLETGNYGLISEAVAPGFDFKDMSLGVKQELLAQFPQHAMVINQFSKH</sequence>
<dbReference type="CDD" id="cd06121">
    <property type="entry name" value="cupin_YML079wp"/>
    <property type="match status" value="1"/>
</dbReference>
<dbReference type="InterPro" id="IPR009327">
    <property type="entry name" value="Cupin_DUF985"/>
</dbReference>
<keyword evidence="3" id="KW-1185">Reference proteome</keyword>
<dbReference type="PANTHER" id="PTHR33387:SF3">
    <property type="entry name" value="DUF985 DOMAIN-CONTAINING PROTEIN"/>
    <property type="match status" value="1"/>
</dbReference>
<dbReference type="Pfam" id="PF06172">
    <property type="entry name" value="Cupin_5"/>
    <property type="match status" value="1"/>
</dbReference>
<name>A0ABQ0A6L5_9GAMM</name>
<organism evidence="2 3">
    <name type="scientific">Sessilibacter corallicola</name>
    <dbReference type="NCBI Taxonomy" id="2904075"/>
    <lineage>
        <taxon>Bacteria</taxon>
        <taxon>Pseudomonadati</taxon>
        <taxon>Pseudomonadota</taxon>
        <taxon>Gammaproteobacteria</taxon>
        <taxon>Cellvibrionales</taxon>
        <taxon>Cellvibrionaceae</taxon>
        <taxon>Sessilibacter</taxon>
    </lineage>
</organism>
<proteinExistence type="predicted"/>
<protein>
    <recommendedName>
        <fullName evidence="1">DUF985 domain-containing protein</fullName>
    </recommendedName>
</protein>
<dbReference type="Gene3D" id="2.60.120.10">
    <property type="entry name" value="Jelly Rolls"/>
    <property type="match status" value="1"/>
</dbReference>
<feature type="domain" description="DUF985" evidence="1">
    <location>
        <begin position="53"/>
        <end position="188"/>
    </location>
</feature>
<dbReference type="EMBL" id="BAABWN010000003">
    <property type="protein sequence ID" value="GAA6167292.1"/>
    <property type="molecule type" value="Genomic_DNA"/>
</dbReference>
<reference evidence="2 3" key="1">
    <citation type="submission" date="2024-04" db="EMBL/GenBank/DDBJ databases">
        <title>Draft genome sequence of Sessilibacter corallicola NBRC 116591.</title>
        <authorList>
            <person name="Miyakawa T."/>
            <person name="Kusuya Y."/>
            <person name="Miura T."/>
        </authorList>
    </citation>
    <scope>NUCLEOTIDE SEQUENCE [LARGE SCALE GENOMIC DNA]</scope>
    <source>
        <strain evidence="2 3">KU-00831-HH</strain>
    </source>
</reference>
<comment type="caution">
    <text evidence="2">The sequence shown here is derived from an EMBL/GenBank/DDBJ whole genome shotgun (WGS) entry which is preliminary data.</text>
</comment>
<dbReference type="InterPro" id="IPR011051">
    <property type="entry name" value="RmlC_Cupin_sf"/>
</dbReference>
<gene>
    <name evidence="2" type="ORF">NBRC116591_11020</name>
</gene>
<dbReference type="PANTHER" id="PTHR33387">
    <property type="entry name" value="RMLC-LIKE JELLY ROLL FOLD PROTEIN"/>
    <property type="match status" value="1"/>
</dbReference>
<evidence type="ECO:0000313" key="2">
    <source>
        <dbReference type="EMBL" id="GAA6167292.1"/>
    </source>
</evidence>
<dbReference type="InterPro" id="IPR014710">
    <property type="entry name" value="RmlC-like_jellyroll"/>
</dbReference>
<dbReference type="InterPro" id="IPR039935">
    <property type="entry name" value="YML079W-like"/>
</dbReference>